<evidence type="ECO:0000256" key="7">
    <source>
        <dbReference type="HAMAP-Rule" id="MF_01183"/>
    </source>
</evidence>
<dbReference type="PANTHER" id="PTHR47637:SF1">
    <property type="entry name" value="CHAPERONE SURA"/>
    <property type="match status" value="1"/>
</dbReference>
<dbReference type="EMBL" id="SMBX01000001">
    <property type="protein sequence ID" value="TCV03140.1"/>
    <property type="molecule type" value="Genomic_DNA"/>
</dbReference>
<reference evidence="10 11" key="1">
    <citation type="submission" date="2019-03" db="EMBL/GenBank/DDBJ databases">
        <title>Genomic Encyclopedia of Type Strains, Phase IV (KMG-IV): sequencing the most valuable type-strain genomes for metagenomic binning, comparative biology and taxonomic classification.</title>
        <authorList>
            <person name="Goeker M."/>
        </authorList>
    </citation>
    <scope>NUCLEOTIDE SEQUENCE [LARGE SCALE GENOMIC DNA]</scope>
    <source>
        <strain evidence="10 11">DSM 100048</strain>
    </source>
</reference>
<dbReference type="EC" id="5.2.1.8" evidence="7"/>
<evidence type="ECO:0000256" key="4">
    <source>
        <dbReference type="ARBA" id="ARBA00023110"/>
    </source>
</evidence>
<comment type="subcellular location">
    <subcellularLocation>
        <location evidence="7">Periplasm</location>
    </subcellularLocation>
    <text evidence="7">Is capable of associating with the outer membrane.</text>
</comment>
<dbReference type="Pfam" id="PF00639">
    <property type="entry name" value="Rotamase"/>
    <property type="match status" value="2"/>
</dbReference>
<proteinExistence type="inferred from homology"/>
<keyword evidence="5 7" id="KW-0143">Chaperone</keyword>
<sequence precursor="true">MMFALPVKRRMAWVLVSAVGALSVPGLAHAQAQEPATRASGQFVDGIAAIVNKHVITMQELNAQLHIVQGQLQQQNIPAPDQETLQKQVLQRMIMEELEKQEADRLGVRVSEADVERALAEIAQRNQISVDQLRENVEKGGVSWNAYRQNLRDEVRIDMLRRDAVEHTIQISEADVDAFLRSQGYRPGAANQQTAPAQQSAALGLAHILVAVPEGSSSSRVAELRAKAQAILERARGGADFAGLAAASSDAPEALSGGDLGVRPVDGWPELFVQATRNLQPGQVSDIIQSGNGFHILKVTTRGSSAAPAQAQAQEQPSQEQGPMMVTQTHARHILIKTNQVVTDDQAQARLRQIQERLELGNESFEDLARRYSQDASGPQGGDLGWLSPGTTVPPFEQAMNALEPGQVSGLVKSPFGWHLIKVIERRTRNMENEYRRMQARQALFQRRADPAYEDWLNQLRTQAYIDNRLDPQSNRSRR</sequence>
<keyword evidence="1 7" id="KW-0732">Signal</keyword>
<dbReference type="InterPro" id="IPR027304">
    <property type="entry name" value="Trigger_fact/SurA_dom_sf"/>
</dbReference>
<evidence type="ECO:0000256" key="2">
    <source>
        <dbReference type="ARBA" id="ARBA00022737"/>
    </source>
</evidence>
<feature type="chain" id="PRO_5021052167" description="Chaperone SurA" evidence="7">
    <location>
        <begin position="31"/>
        <end position="479"/>
    </location>
</feature>
<keyword evidence="6 7" id="KW-0413">Isomerase</keyword>
<dbReference type="GO" id="GO:0043165">
    <property type="term" value="P:Gram-negative-bacterium-type cell outer membrane assembly"/>
    <property type="evidence" value="ECO:0007669"/>
    <property type="project" value="InterPro"/>
</dbReference>
<evidence type="ECO:0000313" key="11">
    <source>
        <dbReference type="Proteomes" id="UP000294692"/>
    </source>
</evidence>
<protein>
    <recommendedName>
        <fullName evidence="7">Chaperone SurA</fullName>
    </recommendedName>
    <alternativeName>
        <fullName evidence="7">Peptidyl-prolyl cis-trans isomerase SurA</fullName>
        <shortName evidence="7">PPIase SurA</shortName>
        <ecNumber evidence="7">5.2.1.8</ecNumber>
    </alternativeName>
    <alternativeName>
        <fullName evidence="7">Rotamase SurA</fullName>
    </alternativeName>
</protein>
<evidence type="ECO:0000256" key="3">
    <source>
        <dbReference type="ARBA" id="ARBA00022764"/>
    </source>
</evidence>
<organism evidence="10 11">
    <name type="scientific">Paracandidimonas soli</name>
    <dbReference type="NCBI Taxonomy" id="1917182"/>
    <lineage>
        <taxon>Bacteria</taxon>
        <taxon>Pseudomonadati</taxon>
        <taxon>Pseudomonadota</taxon>
        <taxon>Betaproteobacteria</taxon>
        <taxon>Burkholderiales</taxon>
        <taxon>Alcaligenaceae</taxon>
        <taxon>Paracandidimonas</taxon>
    </lineage>
</organism>
<comment type="function">
    <text evidence="7">Chaperone involved in the correct folding and assembly of outer membrane proteins. Recognizes specific patterns of aromatic residues and the orientation of their side chains, which are found more frequently in integral outer membrane proteins. May act in both early periplasmic and late outer membrane-associated steps of protein maturation.</text>
</comment>
<evidence type="ECO:0000259" key="9">
    <source>
        <dbReference type="PROSITE" id="PS50198"/>
    </source>
</evidence>
<dbReference type="InterPro" id="IPR015391">
    <property type="entry name" value="SurA_N"/>
</dbReference>
<dbReference type="InterPro" id="IPR046357">
    <property type="entry name" value="PPIase_dom_sf"/>
</dbReference>
<dbReference type="PROSITE" id="PS01096">
    <property type="entry name" value="PPIC_PPIASE_1"/>
    <property type="match status" value="1"/>
</dbReference>
<dbReference type="Proteomes" id="UP000294692">
    <property type="component" value="Unassembled WGS sequence"/>
</dbReference>
<evidence type="ECO:0000256" key="1">
    <source>
        <dbReference type="ARBA" id="ARBA00022729"/>
    </source>
</evidence>
<evidence type="ECO:0000256" key="5">
    <source>
        <dbReference type="ARBA" id="ARBA00023186"/>
    </source>
</evidence>
<dbReference type="Gene3D" id="1.10.4030.10">
    <property type="entry name" value="Porin chaperone SurA, peptide-binding domain"/>
    <property type="match status" value="1"/>
</dbReference>
<accession>A0A4V2VSN8</accession>
<dbReference type="GO" id="GO:0042277">
    <property type="term" value="F:peptide binding"/>
    <property type="evidence" value="ECO:0007669"/>
    <property type="project" value="InterPro"/>
</dbReference>
<dbReference type="GO" id="GO:0006457">
    <property type="term" value="P:protein folding"/>
    <property type="evidence" value="ECO:0007669"/>
    <property type="project" value="UniProtKB-UniRule"/>
</dbReference>
<feature type="domain" description="PpiC" evidence="9">
    <location>
        <begin position="200"/>
        <end position="301"/>
    </location>
</feature>
<evidence type="ECO:0000256" key="6">
    <source>
        <dbReference type="ARBA" id="ARBA00023235"/>
    </source>
</evidence>
<dbReference type="Gene3D" id="3.10.50.40">
    <property type="match status" value="2"/>
</dbReference>
<dbReference type="GO" id="GO:0051082">
    <property type="term" value="F:unfolded protein binding"/>
    <property type="evidence" value="ECO:0007669"/>
    <property type="project" value="UniProtKB-UniRule"/>
</dbReference>
<keyword evidence="3 7" id="KW-0574">Periplasm</keyword>
<dbReference type="AlphaFoldDB" id="A0A4V2VSN8"/>
<dbReference type="InterPro" id="IPR023034">
    <property type="entry name" value="PPIase_SurA"/>
</dbReference>
<dbReference type="PANTHER" id="PTHR47637">
    <property type="entry name" value="CHAPERONE SURA"/>
    <property type="match status" value="1"/>
</dbReference>
<feature type="domain" description="PpiC" evidence="9">
    <location>
        <begin position="326"/>
        <end position="425"/>
    </location>
</feature>
<comment type="caution">
    <text evidence="10">The sequence shown here is derived from an EMBL/GenBank/DDBJ whole genome shotgun (WGS) entry which is preliminary data.</text>
</comment>
<dbReference type="InterPro" id="IPR000297">
    <property type="entry name" value="PPIase_PpiC"/>
</dbReference>
<evidence type="ECO:0000256" key="8">
    <source>
        <dbReference type="SAM" id="MobiDB-lite"/>
    </source>
</evidence>
<dbReference type="RefSeq" id="WP_132473320.1">
    <property type="nucleotide sequence ID" value="NZ_JBHRVM010000001.1"/>
</dbReference>
<dbReference type="HAMAP" id="MF_01183">
    <property type="entry name" value="Chaperone_SurA"/>
    <property type="match status" value="1"/>
</dbReference>
<dbReference type="InterPro" id="IPR023058">
    <property type="entry name" value="PPIase_PpiC_CS"/>
</dbReference>
<dbReference type="GO" id="GO:0030288">
    <property type="term" value="C:outer membrane-bounded periplasmic space"/>
    <property type="evidence" value="ECO:0007669"/>
    <property type="project" value="InterPro"/>
</dbReference>
<dbReference type="GO" id="GO:0050821">
    <property type="term" value="P:protein stabilization"/>
    <property type="evidence" value="ECO:0007669"/>
    <property type="project" value="InterPro"/>
</dbReference>
<dbReference type="GO" id="GO:0003755">
    <property type="term" value="F:peptidyl-prolyl cis-trans isomerase activity"/>
    <property type="evidence" value="ECO:0007669"/>
    <property type="project" value="UniProtKB-UniRule"/>
</dbReference>
<gene>
    <name evidence="7" type="primary">surA</name>
    <name evidence="10" type="ORF">EV686_101603</name>
</gene>
<dbReference type="SUPFAM" id="SSF54534">
    <property type="entry name" value="FKBP-like"/>
    <property type="match status" value="2"/>
</dbReference>
<dbReference type="Pfam" id="PF09312">
    <property type="entry name" value="SurA_N"/>
    <property type="match status" value="1"/>
</dbReference>
<dbReference type="OrthoDB" id="14196at2"/>
<name>A0A4V2VSN8_9BURK</name>
<comment type="domain">
    <text evidence="7">The PPIase activity resides only in the second parvulin domain. The N-terminal region and the C-terminal tail are necessary and sufficient for the chaperone activity of SurA. The PPIase activity is dispensable for SurA to function as a chaperone. The N-terminal region and the C-terminal tail are also required for porin recognition.</text>
</comment>
<keyword evidence="11" id="KW-1185">Reference proteome</keyword>
<comment type="catalytic activity">
    <reaction evidence="7">
        <text>[protein]-peptidylproline (omega=180) = [protein]-peptidylproline (omega=0)</text>
        <dbReference type="Rhea" id="RHEA:16237"/>
        <dbReference type="Rhea" id="RHEA-COMP:10747"/>
        <dbReference type="Rhea" id="RHEA-COMP:10748"/>
        <dbReference type="ChEBI" id="CHEBI:83833"/>
        <dbReference type="ChEBI" id="CHEBI:83834"/>
        <dbReference type="EC" id="5.2.1.8"/>
    </reaction>
</comment>
<keyword evidence="4 7" id="KW-0697">Rotamase</keyword>
<dbReference type="InterPro" id="IPR050280">
    <property type="entry name" value="OMP_Chaperone_SurA"/>
</dbReference>
<feature type="region of interest" description="Disordered" evidence="8">
    <location>
        <begin position="302"/>
        <end position="325"/>
    </location>
</feature>
<feature type="signal peptide" evidence="7">
    <location>
        <begin position="1"/>
        <end position="30"/>
    </location>
</feature>
<dbReference type="PROSITE" id="PS50198">
    <property type="entry name" value="PPIC_PPIASE_2"/>
    <property type="match status" value="2"/>
</dbReference>
<keyword evidence="2 7" id="KW-0677">Repeat</keyword>
<feature type="compositionally biased region" description="Low complexity" evidence="8">
    <location>
        <begin position="304"/>
        <end position="321"/>
    </location>
</feature>
<evidence type="ECO:0000313" key="10">
    <source>
        <dbReference type="EMBL" id="TCV03140.1"/>
    </source>
</evidence>
<dbReference type="SUPFAM" id="SSF109998">
    <property type="entry name" value="Triger factor/SurA peptide-binding domain-like"/>
    <property type="match status" value="1"/>
</dbReference>